<dbReference type="AlphaFoldDB" id="D7FTJ3"/>
<keyword evidence="5 7" id="KW-0408">Iron</keyword>
<dbReference type="InterPro" id="IPR036396">
    <property type="entry name" value="Cyt_P450_sf"/>
</dbReference>
<evidence type="ECO:0000256" key="5">
    <source>
        <dbReference type="ARBA" id="ARBA00023004"/>
    </source>
</evidence>
<dbReference type="InParanoid" id="D7FTJ3"/>
<evidence type="ECO:0000256" key="8">
    <source>
        <dbReference type="SAM" id="MobiDB-lite"/>
    </source>
</evidence>
<dbReference type="GO" id="GO:0020037">
    <property type="term" value="F:heme binding"/>
    <property type="evidence" value="ECO:0007669"/>
    <property type="project" value="InterPro"/>
</dbReference>
<evidence type="ECO:0000313" key="10">
    <source>
        <dbReference type="Proteomes" id="UP000002630"/>
    </source>
</evidence>
<dbReference type="InterPro" id="IPR002401">
    <property type="entry name" value="Cyt_P450_E_grp-I"/>
</dbReference>
<name>D7FTJ3_ECTSI</name>
<dbReference type="Proteomes" id="UP000002630">
    <property type="component" value="Linkage Group LG11"/>
</dbReference>
<keyword evidence="3 7" id="KW-0479">Metal-binding</keyword>
<feature type="region of interest" description="Disordered" evidence="8">
    <location>
        <begin position="117"/>
        <end position="137"/>
    </location>
</feature>
<dbReference type="EMBL" id="FN648431">
    <property type="protein sequence ID" value="CBJ48571.1"/>
    <property type="molecule type" value="Genomic_DNA"/>
</dbReference>
<dbReference type="Gene3D" id="1.10.630.10">
    <property type="entry name" value="Cytochrome P450"/>
    <property type="match status" value="1"/>
</dbReference>
<comment type="similarity">
    <text evidence="1">Belongs to the cytochrome P450 family.</text>
</comment>
<dbReference type="OMA" id="FKMHRQP"/>
<keyword evidence="4" id="KW-0560">Oxidoreductase</keyword>
<organism evidence="9 10">
    <name type="scientific">Ectocarpus siliculosus</name>
    <name type="common">Brown alga</name>
    <name type="synonym">Conferva siliculosa</name>
    <dbReference type="NCBI Taxonomy" id="2880"/>
    <lineage>
        <taxon>Eukaryota</taxon>
        <taxon>Sar</taxon>
        <taxon>Stramenopiles</taxon>
        <taxon>Ochrophyta</taxon>
        <taxon>PX clade</taxon>
        <taxon>Phaeophyceae</taxon>
        <taxon>Ectocarpales</taxon>
        <taxon>Ectocarpaceae</taxon>
        <taxon>Ectocarpus</taxon>
    </lineage>
</organism>
<evidence type="ECO:0000256" key="7">
    <source>
        <dbReference type="PIRSR" id="PIRSR602401-1"/>
    </source>
</evidence>
<gene>
    <name evidence="9" type="primary">CYP5160B1</name>
    <name evidence="9" type="ORF">Esi_0025_0157</name>
</gene>
<dbReference type="EMBL" id="FN649736">
    <property type="protein sequence ID" value="CBJ48571.1"/>
    <property type="molecule type" value="Genomic_DNA"/>
</dbReference>
<dbReference type="PANTHER" id="PTHR24291:SF50">
    <property type="entry name" value="BIFUNCTIONAL ALBAFLAVENONE MONOOXYGENASE_TERPENE SYNTHASE"/>
    <property type="match status" value="1"/>
</dbReference>
<evidence type="ECO:0000256" key="1">
    <source>
        <dbReference type="ARBA" id="ARBA00010617"/>
    </source>
</evidence>
<dbReference type="InterPro" id="IPR050196">
    <property type="entry name" value="Cytochrome_P450_Monoox"/>
</dbReference>
<feature type="binding site" description="axial binding residue" evidence="7">
    <location>
        <position position="321"/>
    </location>
    <ligand>
        <name>heme</name>
        <dbReference type="ChEBI" id="CHEBI:30413"/>
    </ligand>
    <ligandPart>
        <name>Fe</name>
        <dbReference type="ChEBI" id="CHEBI:18248"/>
    </ligandPart>
</feature>
<keyword evidence="2 7" id="KW-0349">Heme</keyword>
<dbReference type="GO" id="GO:0016705">
    <property type="term" value="F:oxidoreductase activity, acting on paired donors, with incorporation or reduction of molecular oxygen"/>
    <property type="evidence" value="ECO:0007669"/>
    <property type="project" value="InterPro"/>
</dbReference>
<dbReference type="PANTHER" id="PTHR24291">
    <property type="entry name" value="CYTOCHROME P450 FAMILY 4"/>
    <property type="match status" value="1"/>
</dbReference>
<evidence type="ECO:0000256" key="4">
    <source>
        <dbReference type="ARBA" id="ARBA00023002"/>
    </source>
</evidence>
<sequence length="377" mass="42304">MSQRAVARLAKRLDEAEEANESMEIGEEMRHLTLQVISEALMSLTAEEADGTFAKVYMPIVVEGHMRTWNPLRRFCPLLPGWWAHIKNQRILNDYITGIIRARWEIIRKERDQAAGATNGVADGNGSGGTADGKDSYPHLGRKRDILDKVLDSLEPGEWGSAAVLQIRDEMKTFVLAGHETSASMLNWSLFELMGSKDLMAKVVAESEQVFGHAVPLTAPLPSAEKLRGLQFTEACLRESLRKYSLVPLVVRRCVEDTTICEEGGTEHFIPKGCSVHLLIKGVHERPDIWPEPMRYNPDRFMETPVAPYTFLPFIDGPRNCLGQHLSLLESKVVLSLLVNRYEFSLVNSNAGEPNAWMIPTIPKYGTHITTKRRSGR</sequence>
<dbReference type="Pfam" id="PF00067">
    <property type="entry name" value="p450"/>
    <property type="match status" value="1"/>
</dbReference>
<dbReference type="PRINTS" id="PR00385">
    <property type="entry name" value="P450"/>
</dbReference>
<dbReference type="GO" id="GO:0005506">
    <property type="term" value="F:iron ion binding"/>
    <property type="evidence" value="ECO:0007669"/>
    <property type="project" value="InterPro"/>
</dbReference>
<dbReference type="eggNOG" id="KOG0157">
    <property type="taxonomic scope" value="Eukaryota"/>
</dbReference>
<evidence type="ECO:0000313" key="9">
    <source>
        <dbReference type="EMBL" id="CBJ48571.1"/>
    </source>
</evidence>
<evidence type="ECO:0000256" key="3">
    <source>
        <dbReference type="ARBA" id="ARBA00022723"/>
    </source>
</evidence>
<proteinExistence type="inferred from homology"/>
<evidence type="ECO:0000256" key="2">
    <source>
        <dbReference type="ARBA" id="ARBA00022617"/>
    </source>
</evidence>
<dbReference type="GO" id="GO:0004497">
    <property type="term" value="F:monooxygenase activity"/>
    <property type="evidence" value="ECO:0007669"/>
    <property type="project" value="UniProtKB-KW"/>
</dbReference>
<keyword evidence="6" id="KW-0503">Monooxygenase</keyword>
<dbReference type="PRINTS" id="PR00463">
    <property type="entry name" value="EP450I"/>
</dbReference>
<dbReference type="InterPro" id="IPR001128">
    <property type="entry name" value="Cyt_P450"/>
</dbReference>
<dbReference type="OrthoDB" id="2843at2759"/>
<dbReference type="SUPFAM" id="SSF48264">
    <property type="entry name" value="Cytochrome P450"/>
    <property type="match status" value="1"/>
</dbReference>
<keyword evidence="10" id="KW-1185">Reference proteome</keyword>
<comment type="cofactor">
    <cofactor evidence="7">
        <name>heme</name>
        <dbReference type="ChEBI" id="CHEBI:30413"/>
    </cofactor>
</comment>
<dbReference type="STRING" id="2880.D7FTJ3"/>
<reference evidence="9 10" key="1">
    <citation type="journal article" date="2010" name="Nature">
        <title>The Ectocarpus genome and the independent evolution of multicellularity in brown algae.</title>
        <authorList>
            <person name="Cock J.M."/>
            <person name="Sterck L."/>
            <person name="Rouze P."/>
            <person name="Scornet D."/>
            <person name="Allen A.E."/>
            <person name="Amoutzias G."/>
            <person name="Anthouard V."/>
            <person name="Artiguenave F."/>
            <person name="Aury J.M."/>
            <person name="Badger J.H."/>
            <person name="Beszteri B."/>
            <person name="Billiau K."/>
            <person name="Bonnet E."/>
            <person name="Bothwell J.H."/>
            <person name="Bowler C."/>
            <person name="Boyen C."/>
            <person name="Brownlee C."/>
            <person name="Carrano C.J."/>
            <person name="Charrier B."/>
            <person name="Cho G.Y."/>
            <person name="Coelho S.M."/>
            <person name="Collen J."/>
            <person name="Corre E."/>
            <person name="Da Silva C."/>
            <person name="Delage L."/>
            <person name="Delaroque N."/>
            <person name="Dittami S.M."/>
            <person name="Doulbeau S."/>
            <person name="Elias M."/>
            <person name="Farnham G."/>
            <person name="Gachon C.M."/>
            <person name="Gschloessl B."/>
            <person name="Heesch S."/>
            <person name="Jabbari K."/>
            <person name="Jubin C."/>
            <person name="Kawai H."/>
            <person name="Kimura K."/>
            <person name="Kloareg B."/>
            <person name="Kupper F.C."/>
            <person name="Lang D."/>
            <person name="Le Bail A."/>
            <person name="Leblanc C."/>
            <person name="Lerouge P."/>
            <person name="Lohr M."/>
            <person name="Lopez P.J."/>
            <person name="Martens C."/>
            <person name="Maumus F."/>
            <person name="Michel G."/>
            <person name="Miranda-Saavedra D."/>
            <person name="Morales J."/>
            <person name="Moreau H."/>
            <person name="Motomura T."/>
            <person name="Nagasato C."/>
            <person name="Napoli C.A."/>
            <person name="Nelson D.R."/>
            <person name="Nyvall-Collen P."/>
            <person name="Peters A.F."/>
            <person name="Pommier C."/>
            <person name="Potin P."/>
            <person name="Poulain J."/>
            <person name="Quesneville H."/>
            <person name="Read B."/>
            <person name="Rensing S.A."/>
            <person name="Ritter A."/>
            <person name="Rousvoal S."/>
            <person name="Samanta M."/>
            <person name="Samson G."/>
            <person name="Schroeder D.C."/>
            <person name="Segurens B."/>
            <person name="Strittmatter M."/>
            <person name="Tonon T."/>
            <person name="Tregear J.W."/>
            <person name="Valentin K."/>
            <person name="von Dassow P."/>
            <person name="Yamagishi T."/>
            <person name="Van de Peer Y."/>
            <person name="Wincker P."/>
        </authorList>
    </citation>
    <scope>NUCLEOTIDE SEQUENCE [LARGE SCALE GENOMIC DNA]</scope>
    <source>
        <strain evidence="10">Ec32 / CCAP1310/4</strain>
    </source>
</reference>
<accession>D7FTJ3</accession>
<protein>
    <submittedName>
        <fullName evidence="9">Cytochrome P450</fullName>
    </submittedName>
</protein>
<evidence type="ECO:0000256" key="6">
    <source>
        <dbReference type="ARBA" id="ARBA00023033"/>
    </source>
</evidence>